<keyword evidence="1" id="KW-1185">Reference proteome</keyword>
<reference evidence="2" key="2">
    <citation type="submission" date="2025-08" db="UniProtKB">
        <authorList>
            <consortium name="RefSeq"/>
        </authorList>
    </citation>
    <scope>IDENTIFICATION</scope>
    <source>
        <tissue evidence="2">Leaf</tissue>
    </source>
</reference>
<evidence type="ECO:0000313" key="2">
    <source>
        <dbReference type="RefSeq" id="XP_075109359.1"/>
    </source>
</evidence>
<accession>A0AC58UIQ0</accession>
<dbReference type="Proteomes" id="UP000790787">
    <property type="component" value="Chromosome 1"/>
</dbReference>
<organism evidence="1 2">
    <name type="scientific">Nicotiana tabacum</name>
    <name type="common">Common tobacco</name>
    <dbReference type="NCBI Taxonomy" id="4097"/>
    <lineage>
        <taxon>Eukaryota</taxon>
        <taxon>Viridiplantae</taxon>
        <taxon>Streptophyta</taxon>
        <taxon>Embryophyta</taxon>
        <taxon>Tracheophyta</taxon>
        <taxon>Spermatophyta</taxon>
        <taxon>Magnoliopsida</taxon>
        <taxon>eudicotyledons</taxon>
        <taxon>Gunneridae</taxon>
        <taxon>Pentapetalae</taxon>
        <taxon>asterids</taxon>
        <taxon>lamiids</taxon>
        <taxon>Solanales</taxon>
        <taxon>Solanaceae</taxon>
        <taxon>Nicotianoideae</taxon>
        <taxon>Nicotianeae</taxon>
        <taxon>Nicotiana</taxon>
    </lineage>
</organism>
<gene>
    <name evidence="2" type="primary">LOC107820535</name>
</gene>
<protein>
    <submittedName>
        <fullName evidence="2">SH3 domain-containing protein 1</fullName>
    </submittedName>
</protein>
<reference evidence="1" key="1">
    <citation type="journal article" date="2014" name="Nat. Commun.">
        <title>The tobacco genome sequence and its comparison with those of tomato and potato.</title>
        <authorList>
            <person name="Sierro N."/>
            <person name="Battey J.N."/>
            <person name="Ouadi S."/>
            <person name="Bakaher N."/>
            <person name="Bovet L."/>
            <person name="Willig A."/>
            <person name="Goepfert S."/>
            <person name="Peitsch M.C."/>
            <person name="Ivanov N.V."/>
        </authorList>
    </citation>
    <scope>NUCLEOTIDE SEQUENCE [LARGE SCALE GENOMIC DNA]</scope>
</reference>
<sequence>MEAIKKQATKLREQVAKQQQAILRQLGHLGHESVMVDEAELEIHQRLQDLYMSTRAAKHFQRDIVRGVEGYLSTSKKQMEIARKLSENCYKYGCENQNGPSTLPRIAVEFGTSHAAMEDQREIMLGVLGQQVCEPLRASIHGAPLEDARHLTHRYDRMRQEFEAQAAEVIRRQSKFRDASTESLAKLKNAETRLSELKSSVLVLGKEATDAMLSVEEDQQQITFQKLVSLSSFNSLQVDAERSYHQNVVAILEKLHSEMLEEEQLNGSSPQSSNSERVLHDTTANGTEHPKTEDKSPTYFIAKVIHSFDAQADGELSLEAGDYVVVRQVTPNGWSEGECKGKSGWFPSAYAVKSDKVAASKMVEKDTTP</sequence>
<evidence type="ECO:0000313" key="1">
    <source>
        <dbReference type="Proteomes" id="UP000790787"/>
    </source>
</evidence>
<name>A0AC58UIQ0_TOBAC</name>
<proteinExistence type="predicted"/>
<dbReference type="RefSeq" id="XP_075109359.1">
    <property type="nucleotide sequence ID" value="XM_075253258.1"/>
</dbReference>